<dbReference type="InterPro" id="IPR029627">
    <property type="entry name" value="CCSER"/>
</dbReference>
<feature type="compositionally biased region" description="Polar residues" evidence="4">
    <location>
        <begin position="65"/>
        <end position="74"/>
    </location>
</feature>
<evidence type="ECO:0000313" key="6">
    <source>
        <dbReference type="Proteomes" id="UP000314980"/>
    </source>
</evidence>
<feature type="region of interest" description="Disordered" evidence="4">
    <location>
        <begin position="337"/>
        <end position="452"/>
    </location>
</feature>
<feature type="compositionally biased region" description="Polar residues" evidence="4">
    <location>
        <begin position="84"/>
        <end position="108"/>
    </location>
</feature>
<evidence type="ECO:0000256" key="1">
    <source>
        <dbReference type="ARBA" id="ARBA00010949"/>
    </source>
</evidence>
<feature type="compositionally biased region" description="Low complexity" evidence="4">
    <location>
        <begin position="109"/>
        <end position="119"/>
    </location>
</feature>
<comment type="similarity">
    <text evidence="1">Belongs to the CCSER family.</text>
</comment>
<feature type="region of interest" description="Disordered" evidence="4">
    <location>
        <begin position="1"/>
        <end position="246"/>
    </location>
</feature>
<feature type="compositionally biased region" description="Low complexity" evidence="4">
    <location>
        <begin position="954"/>
        <end position="964"/>
    </location>
</feature>
<feature type="compositionally biased region" description="Basic and acidic residues" evidence="4">
    <location>
        <begin position="423"/>
        <end position="432"/>
    </location>
</feature>
<evidence type="ECO:0000313" key="7">
    <source>
        <dbReference type="RefSeq" id="XP_018524888.1"/>
    </source>
</evidence>
<evidence type="ECO:0000256" key="3">
    <source>
        <dbReference type="SAM" id="Coils"/>
    </source>
</evidence>
<dbReference type="InParanoid" id="A0A4W6BTR4"/>
<evidence type="ECO:0000313" key="5">
    <source>
        <dbReference type="Ensembl" id="ENSLCAP00010001681.1"/>
    </source>
</evidence>
<organism evidence="5 6">
    <name type="scientific">Lates calcarifer</name>
    <name type="common">Barramundi</name>
    <name type="synonym">Holocentrus calcarifer</name>
    <dbReference type="NCBI Taxonomy" id="8187"/>
    <lineage>
        <taxon>Eukaryota</taxon>
        <taxon>Metazoa</taxon>
        <taxon>Chordata</taxon>
        <taxon>Craniata</taxon>
        <taxon>Vertebrata</taxon>
        <taxon>Euteleostomi</taxon>
        <taxon>Actinopterygii</taxon>
        <taxon>Neopterygii</taxon>
        <taxon>Teleostei</taxon>
        <taxon>Neoteleostei</taxon>
        <taxon>Acanthomorphata</taxon>
        <taxon>Carangaria</taxon>
        <taxon>Carangaria incertae sedis</taxon>
        <taxon>Centropomidae</taxon>
        <taxon>Lates</taxon>
    </lineage>
</organism>
<dbReference type="PANTHER" id="PTHR22461">
    <property type="entry name" value="SERINE-RICH COILED-COIL DOMAIN-CONTAINING PROTEIN 2-RELATED"/>
    <property type="match status" value="1"/>
</dbReference>
<feature type="compositionally biased region" description="Low complexity" evidence="4">
    <location>
        <begin position="817"/>
        <end position="832"/>
    </location>
</feature>
<feature type="region of interest" description="Disordered" evidence="4">
    <location>
        <begin position="287"/>
        <end position="325"/>
    </location>
</feature>
<dbReference type="Proteomes" id="UP000694890">
    <property type="component" value="Linkage group LG13"/>
</dbReference>
<feature type="compositionally biased region" description="Low complexity" evidence="4">
    <location>
        <begin position="762"/>
        <end position="771"/>
    </location>
</feature>
<dbReference type="PANTHER" id="PTHR22461:SF1">
    <property type="entry name" value="SERINE-RICH COILED-COIL DOMAIN-CONTAINING PROTEIN 1"/>
    <property type="match status" value="1"/>
</dbReference>
<feature type="compositionally biased region" description="Polar residues" evidence="4">
    <location>
        <begin position="866"/>
        <end position="878"/>
    </location>
</feature>
<dbReference type="GeneID" id="108878546"/>
<feature type="compositionally biased region" description="Low complexity" evidence="4">
    <location>
        <begin position="44"/>
        <end position="57"/>
    </location>
</feature>
<feature type="compositionally biased region" description="Polar residues" evidence="4">
    <location>
        <begin position="158"/>
        <end position="170"/>
    </location>
</feature>
<feature type="compositionally biased region" description="Polar residues" evidence="4">
    <location>
        <begin position="833"/>
        <end position="844"/>
    </location>
</feature>
<feature type="compositionally biased region" description="Basic and acidic residues" evidence="4">
    <location>
        <begin position="789"/>
        <end position="800"/>
    </location>
</feature>
<dbReference type="CTD" id="401145"/>
<keyword evidence="6" id="KW-1185">Reference proteome</keyword>
<feature type="compositionally biased region" description="Polar residues" evidence="4">
    <location>
        <begin position="350"/>
        <end position="359"/>
    </location>
</feature>
<feature type="compositionally biased region" description="Basic residues" evidence="4">
    <location>
        <begin position="192"/>
        <end position="212"/>
    </location>
</feature>
<feature type="compositionally biased region" description="Low complexity" evidence="4">
    <location>
        <begin position="917"/>
        <end position="945"/>
    </location>
</feature>
<proteinExistence type="inferred from homology"/>
<feature type="region of interest" description="Disordered" evidence="4">
    <location>
        <begin position="581"/>
        <end position="625"/>
    </location>
</feature>
<feature type="region of interest" description="Disordered" evidence="4">
    <location>
        <begin position="728"/>
        <end position="981"/>
    </location>
</feature>
<dbReference type="Ensembl" id="ENSLCAT00010001746.1">
    <property type="protein sequence ID" value="ENSLCAP00010001681.1"/>
    <property type="gene ID" value="ENSLCAG00010000970.1"/>
</dbReference>
<keyword evidence="2 3" id="KW-0175">Coiled coil</keyword>
<reference evidence="6" key="1">
    <citation type="submission" date="2015-09" db="EMBL/GenBank/DDBJ databases">
        <authorList>
            <person name="Sai Rama Sridatta P."/>
        </authorList>
    </citation>
    <scope>NUCLEOTIDE SEQUENCE [LARGE SCALE GENOMIC DNA]</scope>
</reference>
<dbReference type="OrthoDB" id="10046062at2759"/>
<protein>
    <submittedName>
        <fullName evidence="5">Coiled-coil serine rich protein 1</fullName>
    </submittedName>
    <submittedName>
        <fullName evidence="7">Serine-rich coiled-coil domain-containing protein 1</fullName>
    </submittedName>
</protein>
<dbReference type="GeneTree" id="ENSGT00940000153912"/>
<dbReference type="RefSeq" id="XP_018524888.1">
    <property type="nucleotide sequence ID" value="XM_018669372.2"/>
</dbReference>
<gene>
    <name evidence="5" type="primary">CCSER1</name>
    <name evidence="7" type="synonym">ccser1</name>
</gene>
<accession>A0A4W6BTR4</accession>
<name>A0A4W6BTR4_LATCA</name>
<feature type="compositionally biased region" description="Basic and acidic residues" evidence="4">
    <location>
        <begin position="588"/>
        <end position="603"/>
    </location>
</feature>
<feature type="coiled-coil region" evidence="3">
    <location>
        <begin position="689"/>
        <end position="716"/>
    </location>
</feature>
<evidence type="ECO:0000256" key="2">
    <source>
        <dbReference type="ARBA" id="ARBA00023054"/>
    </source>
</evidence>
<feature type="compositionally biased region" description="Basic and acidic residues" evidence="4">
    <location>
        <begin position="382"/>
        <end position="413"/>
    </location>
</feature>
<sequence length="1006" mass="106817">MGESGSRRSTLVSRLPIFRRSSSKRQESLPSSPSSGGVGNGVHTSSPSSTNSSSGSTGKRRSLFRTPSLSFTAKRNSEPRVQPINLNLTPPLSQGTDANGNNQQTITASVSTGFSDSSSGRPKSRHSFGFGSHKQKKITRSQTEDFEKASSSTSSTANRNVFINCISGSGANEGDDSGFLDDYSGGSNNNKRSSRQKKQLLPKSFSAHHRFSRTSDHHRPPEVNLEPPSSTTITPGVGGLTPGSWPGELLCAGGESSLQSPMISEDRTTAITPSEFVPITEDSVSEVDALPAPSPGTGLAPGPVSVPGPATDTAPPDPPPAPENFSVAVSTSQVFFTPAQSSAEKPLLPDTSTANNTDYETAISLSEPETAVPCLPLQEQSLEERKEREEERKEVREEVPAEERKELAEERKTGYLTETTSESETRVVRSEGCHSNPEQSERRARNTLSVQERGSFCGCHEPRSSHLRKPHAASLCSSVSPYHEVMRMERRLRSSSEGAGGPRIHGNHRDAPGAEGCGLLKHRNNSSSSKLGSLDVLNNLGSSELDEDDLMLDLDLSDDQRHRHVSREDSSQSLASCLNLLPSPMEASGDRIPGKENNQREPSRPTSLLPADWSSGLGLGREDESLPPGLEALPLRLMQQDCTAVKTLLLRLRRTLQESTETSPASSLQSLPISPCSEKSLPFKDPGREEALLQQLREKDELILRLQSELESAKAALKMKDCQMTDRTTQTEHMGPEANHPGRWSGLGSSSSLAPRDRRVVRGVGAALGGDHSNQHHHYPPLHGQPPASERHTAREERHCQGVLAQSTARNPAPNLAPGSSNLSSAISAVSAQTSPTTPAQLQVSHPGPIPNQCPGSGLAAANHTAIPSLSSRQPEGVSSSAESLTTGGGGGGGVSLSGGIRRGGGDHHPPSHIPRAVGASASSSLHSLASRGSPSPSISSSDQASPPPPTPPSTSSSSTSSTTFTGRLGQPPRGPLSLHSYSRKNVFLQHSLHTAELQALTQRDS</sequence>
<evidence type="ECO:0000256" key="4">
    <source>
        <dbReference type="SAM" id="MobiDB-lite"/>
    </source>
</evidence>
<dbReference type="Proteomes" id="UP000314980">
    <property type="component" value="Unassembled WGS sequence"/>
</dbReference>
<reference evidence="7" key="2">
    <citation type="submission" date="2025-04" db="UniProtKB">
        <authorList>
            <consortium name="RefSeq"/>
        </authorList>
    </citation>
    <scope>IDENTIFICATION</scope>
    <source>
        <tissue evidence="7">Brain</tissue>
    </source>
</reference>
<dbReference type="AlphaFoldDB" id="A0A4W6BTR4"/>
<reference evidence="5" key="3">
    <citation type="submission" date="2025-05" db="UniProtKB">
        <authorList>
            <consortium name="Ensembl"/>
        </authorList>
    </citation>
    <scope>IDENTIFICATION</scope>
</reference>
<feature type="compositionally biased region" description="Gly residues" evidence="4">
    <location>
        <begin position="887"/>
        <end position="903"/>
    </location>
</feature>
<dbReference type="KEGG" id="lcf:108878546"/>
<feature type="region of interest" description="Disordered" evidence="4">
    <location>
        <begin position="491"/>
        <end position="533"/>
    </location>
</feature>